<dbReference type="CDD" id="cd06558">
    <property type="entry name" value="crotonase-like"/>
    <property type="match status" value="1"/>
</dbReference>
<accession>A0A8G2FCN6</accession>
<reference evidence="7 8" key="1">
    <citation type="submission" date="2017-01" db="EMBL/GenBank/DDBJ databases">
        <authorList>
            <person name="Varghese N."/>
            <person name="Submissions S."/>
        </authorList>
    </citation>
    <scope>NUCLEOTIDE SEQUENCE [LARGE SCALE GENOMIC DNA]</scope>
    <source>
        <strain evidence="7 8">ATCC 35905</strain>
    </source>
</reference>
<protein>
    <recommendedName>
        <fullName evidence="6">Enoyl-CoA hydratase domain-containing protein 3, mitochondrial</fullName>
    </recommendedName>
</protein>
<dbReference type="OrthoDB" id="9795613at2"/>
<keyword evidence="2" id="KW-0276">Fatty acid metabolism</keyword>
<dbReference type="GO" id="GO:0006631">
    <property type="term" value="P:fatty acid metabolic process"/>
    <property type="evidence" value="ECO:0007669"/>
    <property type="project" value="UniProtKB-KW"/>
</dbReference>
<comment type="function">
    <text evidence="5">May play a role in fatty acid biosynthesis and insulin sensitivity.</text>
</comment>
<dbReference type="Proteomes" id="UP000186308">
    <property type="component" value="Unassembled WGS sequence"/>
</dbReference>
<organism evidence="7 8">
    <name type="scientific">Acidiphilium rubrum</name>
    <dbReference type="NCBI Taxonomy" id="526"/>
    <lineage>
        <taxon>Bacteria</taxon>
        <taxon>Pseudomonadati</taxon>
        <taxon>Pseudomonadota</taxon>
        <taxon>Alphaproteobacteria</taxon>
        <taxon>Acetobacterales</taxon>
        <taxon>Acidocellaceae</taxon>
        <taxon>Acidiphilium</taxon>
    </lineage>
</organism>
<keyword evidence="3" id="KW-0809">Transit peptide</keyword>
<dbReference type="GO" id="GO:0016836">
    <property type="term" value="F:hydro-lyase activity"/>
    <property type="evidence" value="ECO:0007669"/>
    <property type="project" value="TreeGrafter"/>
</dbReference>
<comment type="caution">
    <text evidence="7">The sequence shown here is derived from an EMBL/GenBank/DDBJ whole genome shotgun (WGS) entry which is preliminary data.</text>
</comment>
<evidence type="ECO:0000256" key="2">
    <source>
        <dbReference type="ARBA" id="ARBA00022832"/>
    </source>
</evidence>
<dbReference type="InterPro" id="IPR052377">
    <property type="entry name" value="Mitochondrial_ECH-domain"/>
</dbReference>
<sequence>MDLGAVETASEPLLIERDARGVLTFTLNRPRRYNALSDDLLAALTRAIGHVAADRTARVVVLAARGAAFSAGHDLHEMMARHEAAEHRDLFERCSAVMLGLQALPVPVIAKVQGIATAAGCQLVASCDLAIAAASARFAVSGINLGLFCSTPSVALARTMPRKPALEMLLTGEMIDAAEAERRFLINHAVPDATLDAAVEALVARILEKPKVALEIGKRQFYRQVELGTEAAYQVAGEAMACNMTDPAARDGIARFLDKRSRRES</sequence>
<dbReference type="EMBL" id="FTNE01000005">
    <property type="protein sequence ID" value="SIQ45794.1"/>
    <property type="molecule type" value="Genomic_DNA"/>
</dbReference>
<dbReference type="PANTHER" id="PTHR43602">
    <property type="match status" value="1"/>
</dbReference>
<gene>
    <name evidence="7" type="ORF">SAMN05421828_1058</name>
</gene>
<proteinExistence type="inferred from homology"/>
<dbReference type="NCBIfam" id="NF006008">
    <property type="entry name" value="PRK08139.1"/>
    <property type="match status" value="1"/>
</dbReference>
<dbReference type="RefSeq" id="WP_029313047.1">
    <property type="nucleotide sequence ID" value="NZ_FTNE01000005.1"/>
</dbReference>
<dbReference type="Pfam" id="PF00378">
    <property type="entry name" value="ECH_1"/>
    <property type="match status" value="1"/>
</dbReference>
<dbReference type="Gene3D" id="3.90.226.10">
    <property type="entry name" value="2-enoyl-CoA Hydratase, Chain A, domain 1"/>
    <property type="match status" value="1"/>
</dbReference>
<evidence type="ECO:0000256" key="6">
    <source>
        <dbReference type="ARBA" id="ARBA00040545"/>
    </source>
</evidence>
<dbReference type="SUPFAM" id="SSF52096">
    <property type="entry name" value="ClpP/crotonase"/>
    <property type="match status" value="1"/>
</dbReference>
<evidence type="ECO:0000256" key="4">
    <source>
        <dbReference type="ARBA" id="ARBA00023098"/>
    </source>
</evidence>
<evidence type="ECO:0000256" key="3">
    <source>
        <dbReference type="ARBA" id="ARBA00022946"/>
    </source>
</evidence>
<comment type="similarity">
    <text evidence="1">Belongs to the enoyl-CoA hydratase/isomerase family.</text>
</comment>
<evidence type="ECO:0000313" key="7">
    <source>
        <dbReference type="EMBL" id="SIQ45794.1"/>
    </source>
</evidence>
<evidence type="ECO:0000256" key="1">
    <source>
        <dbReference type="ARBA" id="ARBA00005254"/>
    </source>
</evidence>
<dbReference type="Gene3D" id="1.10.12.10">
    <property type="entry name" value="Lyase 2-enoyl-coa Hydratase, Chain A, domain 2"/>
    <property type="match status" value="1"/>
</dbReference>
<keyword evidence="8" id="KW-1185">Reference proteome</keyword>
<dbReference type="InterPro" id="IPR001753">
    <property type="entry name" value="Enoyl-CoA_hydra/iso"/>
</dbReference>
<evidence type="ECO:0000313" key="8">
    <source>
        <dbReference type="Proteomes" id="UP000186308"/>
    </source>
</evidence>
<dbReference type="InterPro" id="IPR014748">
    <property type="entry name" value="Enoyl-CoA_hydra_C"/>
</dbReference>
<dbReference type="PANTHER" id="PTHR43602:SF1">
    <property type="entry name" value="ENOYL-COA HYDRATASE DOMAIN-CONTAINING PROTEIN 3, MITOCHONDRIAL"/>
    <property type="match status" value="1"/>
</dbReference>
<keyword evidence="4" id="KW-0443">Lipid metabolism</keyword>
<dbReference type="AlphaFoldDB" id="A0A8G2FCN6"/>
<name>A0A8G2FCN6_ACIRU</name>
<evidence type="ECO:0000256" key="5">
    <source>
        <dbReference type="ARBA" id="ARBA00037410"/>
    </source>
</evidence>
<dbReference type="InterPro" id="IPR029045">
    <property type="entry name" value="ClpP/crotonase-like_dom_sf"/>
</dbReference>